<reference evidence="3" key="1">
    <citation type="submission" date="2025-08" db="UniProtKB">
        <authorList>
            <consortium name="RefSeq"/>
        </authorList>
    </citation>
    <scope>IDENTIFICATION</scope>
    <source>
        <tissue evidence="3">Whole insect</tissue>
    </source>
</reference>
<protein>
    <submittedName>
        <fullName evidence="3">PiggyBac transposable element-derived protein 4-like</fullName>
    </submittedName>
</protein>
<dbReference type="InterPro" id="IPR029526">
    <property type="entry name" value="PGBD"/>
</dbReference>
<dbReference type="Pfam" id="PF13843">
    <property type="entry name" value="DDE_Tnp_1_7"/>
    <property type="match status" value="1"/>
</dbReference>
<feature type="domain" description="PiggyBac transposable element-derived protein" evidence="2">
    <location>
        <begin position="16"/>
        <end position="119"/>
    </location>
</feature>
<name>A0A6P7H2B1_DIAVI</name>
<gene>
    <name evidence="3" type="primary">LOC114345998</name>
</gene>
<feature type="non-terminal residue" evidence="3">
    <location>
        <position position="1"/>
    </location>
</feature>
<dbReference type="AlphaFoldDB" id="A0A6P7H2B1"/>
<dbReference type="PANTHER" id="PTHR46599:SF3">
    <property type="entry name" value="PIGGYBAC TRANSPOSABLE ELEMENT-DERIVED PROTEIN 4"/>
    <property type="match status" value="1"/>
</dbReference>
<evidence type="ECO:0000256" key="1">
    <source>
        <dbReference type="SAM" id="MobiDB-lite"/>
    </source>
</evidence>
<proteinExistence type="predicted"/>
<evidence type="ECO:0000259" key="2">
    <source>
        <dbReference type="Pfam" id="PF13843"/>
    </source>
</evidence>
<organism evidence="3">
    <name type="scientific">Diabrotica virgifera virgifera</name>
    <name type="common">western corn rootworm</name>
    <dbReference type="NCBI Taxonomy" id="50390"/>
    <lineage>
        <taxon>Eukaryota</taxon>
        <taxon>Metazoa</taxon>
        <taxon>Ecdysozoa</taxon>
        <taxon>Arthropoda</taxon>
        <taxon>Hexapoda</taxon>
        <taxon>Insecta</taxon>
        <taxon>Pterygota</taxon>
        <taxon>Neoptera</taxon>
        <taxon>Endopterygota</taxon>
        <taxon>Coleoptera</taxon>
        <taxon>Polyphaga</taxon>
        <taxon>Cucujiformia</taxon>
        <taxon>Chrysomeloidea</taxon>
        <taxon>Chrysomelidae</taxon>
        <taxon>Galerucinae</taxon>
        <taxon>Diabroticina</taxon>
        <taxon>Diabroticites</taxon>
        <taxon>Diabrotica</taxon>
    </lineage>
</organism>
<dbReference type="RefSeq" id="XP_028152602.1">
    <property type="nucleotide sequence ID" value="XM_028296801.1"/>
</dbReference>
<dbReference type="PANTHER" id="PTHR46599">
    <property type="entry name" value="PIGGYBAC TRANSPOSABLE ELEMENT-DERIVED PROTEIN 4"/>
    <property type="match status" value="1"/>
</dbReference>
<accession>A0A6P7H2B1</accession>
<feature type="region of interest" description="Disordered" evidence="1">
    <location>
        <begin position="181"/>
        <end position="201"/>
    </location>
</feature>
<sequence length="201" mass="22721">NDTDLLPEIHGRDISRLTKPTKIVLSLANDILGKGHRIVTDNYYSSPELFDILCDFNTDALGTVRINRKNLPTQVTKKKLKKGENAAAYRKKLMCLKWSDKKDITMLSTTHDAIQNDSRAVDVIVQRLFTKTRDFQTAATGVAREAPAARFSGLPLYGILLNIVKRPLTNEELLYKYYLENDDDSENPDLDDEDDGSEDDT</sequence>
<evidence type="ECO:0000313" key="3">
    <source>
        <dbReference type="RefSeq" id="XP_028152602.1"/>
    </source>
</evidence>
<dbReference type="InParanoid" id="A0A6P7H2B1"/>